<dbReference type="SUPFAM" id="SSF58038">
    <property type="entry name" value="SNARE fusion complex"/>
    <property type="match status" value="1"/>
</dbReference>
<dbReference type="Gene3D" id="1.20.58.400">
    <property type="entry name" value="t-snare proteins"/>
    <property type="match status" value="1"/>
</dbReference>
<evidence type="ECO:0000256" key="4">
    <source>
        <dbReference type="ARBA" id="ARBA00022692"/>
    </source>
</evidence>
<name>A0A161HM49_9ASCO</name>
<dbReference type="PANTHER" id="PTHR21230:SF26">
    <property type="entry name" value="VESICLE TRANSPORT THROUGH INTERACTION WITH T-SNARES HOMOLOG 1A"/>
    <property type="match status" value="1"/>
</dbReference>
<dbReference type="GO" id="GO:0031902">
    <property type="term" value="C:late endosome membrane"/>
    <property type="evidence" value="ECO:0007669"/>
    <property type="project" value="TreeGrafter"/>
</dbReference>
<evidence type="ECO:0000259" key="10">
    <source>
        <dbReference type="SMART" id="SM00397"/>
    </source>
</evidence>
<dbReference type="Gene3D" id="1.20.5.110">
    <property type="match status" value="1"/>
</dbReference>
<evidence type="ECO:0000256" key="2">
    <source>
        <dbReference type="ARBA" id="ARBA00006108"/>
    </source>
</evidence>
<sequence>MAIEVQNIPSSNRSKFNSKLREYRTNVENARKELRKLSETSDRRALFGDRLASGSPDNIPLDQRQQLLSGQASLERSSQRLRDSQRVANETESIGANILSDLRGQREQLTNSRNVLLEADGYVDKSIRTLRGMARR</sequence>
<dbReference type="GeneID" id="30034143"/>
<dbReference type="GO" id="GO:0005789">
    <property type="term" value="C:endoplasmic reticulum membrane"/>
    <property type="evidence" value="ECO:0007669"/>
    <property type="project" value="TreeGrafter"/>
</dbReference>
<dbReference type="InterPro" id="IPR010989">
    <property type="entry name" value="SNARE"/>
</dbReference>
<evidence type="ECO:0000256" key="1">
    <source>
        <dbReference type="ARBA" id="ARBA00004409"/>
    </source>
</evidence>
<dbReference type="EMBL" id="CP014503">
    <property type="protein sequence ID" value="ANB14647.1"/>
    <property type="molecule type" value="Genomic_DNA"/>
</dbReference>
<dbReference type="GO" id="GO:0042147">
    <property type="term" value="P:retrograde transport, endosome to Golgi"/>
    <property type="evidence" value="ECO:0007669"/>
    <property type="project" value="TreeGrafter"/>
</dbReference>
<keyword evidence="6" id="KW-1133">Transmembrane helix</keyword>
<evidence type="ECO:0000256" key="6">
    <source>
        <dbReference type="ARBA" id="ARBA00022989"/>
    </source>
</evidence>
<dbReference type="GO" id="GO:0006886">
    <property type="term" value="P:intracellular protein transport"/>
    <property type="evidence" value="ECO:0007669"/>
    <property type="project" value="InterPro"/>
</dbReference>
<proteinExistence type="inferred from homology"/>
<keyword evidence="4" id="KW-0812">Transmembrane</keyword>
<comment type="subcellular location">
    <subcellularLocation>
        <location evidence="1">Golgi apparatus membrane</location>
        <topology evidence="1">Single-pass type IV membrane protein</topology>
    </subcellularLocation>
</comment>
<dbReference type="Proteomes" id="UP000189580">
    <property type="component" value="Chromosome b"/>
</dbReference>
<feature type="coiled-coil region" evidence="9">
    <location>
        <begin position="13"/>
        <end position="40"/>
    </location>
</feature>
<dbReference type="PANTHER" id="PTHR21230">
    <property type="entry name" value="VESICLE TRANSPORT V-SNARE PROTEIN VTI1-RELATED"/>
    <property type="match status" value="1"/>
</dbReference>
<dbReference type="GO" id="GO:0012507">
    <property type="term" value="C:ER to Golgi transport vesicle membrane"/>
    <property type="evidence" value="ECO:0007669"/>
    <property type="project" value="TreeGrafter"/>
</dbReference>
<dbReference type="SUPFAM" id="SSF47661">
    <property type="entry name" value="t-snare proteins"/>
    <property type="match status" value="1"/>
</dbReference>
<protein>
    <submittedName>
        <fullName evidence="11">Vti1p</fullName>
    </submittedName>
</protein>
<evidence type="ECO:0000256" key="5">
    <source>
        <dbReference type="ARBA" id="ARBA00022927"/>
    </source>
</evidence>
<evidence type="ECO:0000313" key="11">
    <source>
        <dbReference type="EMBL" id="ANB14647.1"/>
    </source>
</evidence>
<evidence type="ECO:0000256" key="8">
    <source>
        <dbReference type="ARBA" id="ARBA00023136"/>
    </source>
</evidence>
<dbReference type="OrthoDB" id="430637at2759"/>
<dbReference type="GO" id="GO:0000139">
    <property type="term" value="C:Golgi membrane"/>
    <property type="evidence" value="ECO:0007669"/>
    <property type="project" value="UniProtKB-SubCell"/>
</dbReference>
<comment type="similarity">
    <text evidence="2">Belongs to the VTI1 family.</text>
</comment>
<dbReference type="GO" id="GO:0005774">
    <property type="term" value="C:vacuolar membrane"/>
    <property type="evidence" value="ECO:0007669"/>
    <property type="project" value="EnsemblFungi"/>
</dbReference>
<evidence type="ECO:0000256" key="9">
    <source>
        <dbReference type="SAM" id="Coils"/>
    </source>
</evidence>
<keyword evidence="5" id="KW-0653">Protein transport</keyword>
<dbReference type="GO" id="GO:0006891">
    <property type="term" value="P:intra-Golgi vesicle-mediated transport"/>
    <property type="evidence" value="ECO:0007669"/>
    <property type="project" value="EnsemblFungi"/>
</dbReference>
<keyword evidence="3" id="KW-0813">Transport</keyword>
<organism evidence="11 12">
    <name type="scientific">Sugiyamaella lignohabitans</name>
    <dbReference type="NCBI Taxonomy" id="796027"/>
    <lineage>
        <taxon>Eukaryota</taxon>
        <taxon>Fungi</taxon>
        <taxon>Dikarya</taxon>
        <taxon>Ascomycota</taxon>
        <taxon>Saccharomycotina</taxon>
        <taxon>Dipodascomycetes</taxon>
        <taxon>Dipodascales</taxon>
        <taxon>Trichomonascaceae</taxon>
        <taxon>Sugiyamaella</taxon>
    </lineage>
</organism>
<dbReference type="RefSeq" id="XP_018737124.1">
    <property type="nucleotide sequence ID" value="XM_018879185.1"/>
</dbReference>
<dbReference type="GO" id="GO:0005829">
    <property type="term" value="C:cytosol"/>
    <property type="evidence" value="ECO:0007669"/>
    <property type="project" value="GOC"/>
</dbReference>
<evidence type="ECO:0000256" key="7">
    <source>
        <dbReference type="ARBA" id="ARBA00023054"/>
    </source>
</evidence>
<dbReference type="InterPro" id="IPR000727">
    <property type="entry name" value="T_SNARE_dom"/>
</dbReference>
<dbReference type="GO" id="GO:0000149">
    <property type="term" value="F:SNARE binding"/>
    <property type="evidence" value="ECO:0007669"/>
    <property type="project" value="TreeGrafter"/>
</dbReference>
<keyword evidence="8" id="KW-0472">Membrane</keyword>
<dbReference type="KEGG" id="slb:AWJ20_2252"/>
<dbReference type="GO" id="GO:0031201">
    <property type="term" value="C:SNARE complex"/>
    <property type="evidence" value="ECO:0007669"/>
    <property type="project" value="EnsemblFungi"/>
</dbReference>
<dbReference type="GO" id="GO:0006896">
    <property type="term" value="P:Golgi to vacuole transport"/>
    <property type="evidence" value="ECO:0007669"/>
    <property type="project" value="EnsemblFungi"/>
</dbReference>
<dbReference type="Pfam" id="PF12352">
    <property type="entry name" value="V-SNARE_C"/>
    <property type="match status" value="1"/>
</dbReference>
<feature type="domain" description="T-SNARE coiled-coil homology" evidence="10">
    <location>
        <begin position="66"/>
        <end position="133"/>
    </location>
</feature>
<dbReference type="Pfam" id="PF05008">
    <property type="entry name" value="V-SNARE"/>
    <property type="match status" value="1"/>
</dbReference>
<gene>
    <name evidence="11" type="primary">VTI1</name>
    <name evidence="11" type="ORF">AWJ20_2252</name>
</gene>
<dbReference type="InterPro" id="IPR007705">
    <property type="entry name" value="Vesicle_trsprt_v-SNARE_N"/>
</dbReference>
<keyword evidence="7 9" id="KW-0175">Coiled coil</keyword>
<dbReference type="SMART" id="SM00397">
    <property type="entry name" value="t_SNARE"/>
    <property type="match status" value="1"/>
</dbReference>
<dbReference type="CDD" id="cd15862">
    <property type="entry name" value="SNARE_Vti1"/>
    <property type="match status" value="1"/>
</dbReference>
<reference evidence="11 12" key="1">
    <citation type="submission" date="2016-02" db="EMBL/GenBank/DDBJ databases">
        <title>Complete genome sequence and transcriptome regulation of the pentose utilising yeast Sugiyamaella lignohabitans.</title>
        <authorList>
            <person name="Bellasio M."/>
            <person name="Peymann A."/>
            <person name="Valli M."/>
            <person name="Sipitzky M."/>
            <person name="Graf A."/>
            <person name="Sauer M."/>
            <person name="Marx H."/>
            <person name="Mattanovich D."/>
        </authorList>
    </citation>
    <scope>NUCLEOTIDE SEQUENCE [LARGE SCALE GENOMIC DNA]</scope>
    <source>
        <strain evidence="11 12">CBS 10342</strain>
    </source>
</reference>
<dbReference type="GO" id="GO:0016236">
    <property type="term" value="P:macroautophagy"/>
    <property type="evidence" value="ECO:0007669"/>
    <property type="project" value="EnsemblFungi"/>
</dbReference>
<accession>A0A161HM49</accession>
<keyword evidence="12" id="KW-1185">Reference proteome</keyword>
<dbReference type="FunFam" id="1.20.5.110:FF:000002">
    <property type="entry name" value="Vesicle transport through interaction with t-SNAREsB"/>
    <property type="match status" value="1"/>
</dbReference>
<dbReference type="GO" id="GO:0007036">
    <property type="term" value="P:vacuolar calcium ion homeostasis"/>
    <property type="evidence" value="ECO:0007669"/>
    <property type="project" value="EnsemblFungi"/>
</dbReference>
<dbReference type="AlphaFoldDB" id="A0A161HM49"/>
<dbReference type="GO" id="GO:0042144">
    <property type="term" value="P:vacuole fusion, non-autophagic"/>
    <property type="evidence" value="ECO:0007669"/>
    <property type="project" value="EnsemblFungi"/>
</dbReference>
<dbReference type="GO" id="GO:0005484">
    <property type="term" value="F:SNAP receptor activity"/>
    <property type="evidence" value="ECO:0007669"/>
    <property type="project" value="EnsemblFungi"/>
</dbReference>
<evidence type="ECO:0000313" key="12">
    <source>
        <dbReference type="Proteomes" id="UP000189580"/>
    </source>
</evidence>
<dbReference type="InterPro" id="IPR038407">
    <property type="entry name" value="v-SNARE_N_sf"/>
</dbReference>
<dbReference type="GO" id="GO:0048280">
    <property type="term" value="P:vesicle fusion with Golgi apparatus"/>
    <property type="evidence" value="ECO:0007669"/>
    <property type="project" value="TreeGrafter"/>
</dbReference>
<evidence type="ECO:0000256" key="3">
    <source>
        <dbReference type="ARBA" id="ARBA00022448"/>
    </source>
</evidence>